<evidence type="ECO:0000313" key="2">
    <source>
        <dbReference type="EMBL" id="TFV54071.1"/>
    </source>
</evidence>
<evidence type="ECO:0000256" key="1">
    <source>
        <dbReference type="SAM" id="Coils"/>
    </source>
</evidence>
<name>A0A9X8VM78_SERMA</name>
<accession>A0A9X8VM78</accession>
<feature type="coiled-coil region" evidence="1">
    <location>
        <begin position="32"/>
        <end position="59"/>
    </location>
</feature>
<keyword evidence="1" id="KW-0175">Coiled coil</keyword>
<dbReference type="AlphaFoldDB" id="A0A9X8VM78"/>
<reference evidence="2" key="1">
    <citation type="submission" date="2019-03" db="EMBL/GenBank/DDBJ databases">
        <title>Serratia marcescens strain N2 draft genome.</title>
        <authorList>
            <person name="Yassin A."/>
            <person name="El-Kenawy N."/>
            <person name="Youssef N.H."/>
        </authorList>
    </citation>
    <scope>NUCLEOTIDE SEQUENCE [LARGE SCALE GENOMIC DNA]</scope>
    <source>
        <strain evidence="2">N2</strain>
    </source>
</reference>
<dbReference type="EMBL" id="SPSG01000100">
    <property type="protein sequence ID" value="TFV54071.1"/>
    <property type="molecule type" value="Genomic_DNA"/>
</dbReference>
<sequence>MERREPIIIAEGYSNAEIYQWMKNKTEELRVIDSLTKEKTSLQERLNEVEQKLKALNPE</sequence>
<gene>
    <name evidence="2" type="ORF">E0L31_00900</name>
</gene>
<comment type="caution">
    <text evidence="2">The sequence shown here is derived from an EMBL/GenBank/DDBJ whole genome shotgun (WGS) entry which is preliminary data.</text>
</comment>
<protein>
    <submittedName>
        <fullName evidence="2">Uncharacterized protein</fullName>
    </submittedName>
</protein>
<organism evidence="2">
    <name type="scientific">Serratia marcescens</name>
    <dbReference type="NCBI Taxonomy" id="615"/>
    <lineage>
        <taxon>Bacteria</taxon>
        <taxon>Pseudomonadati</taxon>
        <taxon>Pseudomonadota</taxon>
        <taxon>Gammaproteobacteria</taxon>
        <taxon>Enterobacterales</taxon>
        <taxon>Yersiniaceae</taxon>
        <taxon>Serratia</taxon>
    </lineage>
</organism>
<proteinExistence type="predicted"/>
<dbReference type="RefSeq" id="WP_212563278.1">
    <property type="nucleotide sequence ID" value="NZ_SPSG02000044.1"/>
</dbReference>